<dbReference type="EMBL" id="CAXJIO010000010">
    <property type="protein sequence ID" value="CAL2101445.1"/>
    <property type="molecule type" value="Genomic_DNA"/>
</dbReference>
<dbReference type="InterPro" id="IPR043519">
    <property type="entry name" value="NT_sf"/>
</dbReference>
<dbReference type="InterPro" id="IPR007685">
    <property type="entry name" value="RelA_SpoT"/>
</dbReference>
<dbReference type="Gene3D" id="1.10.287.860">
    <property type="entry name" value="Nucleotidyltransferase"/>
    <property type="match status" value="1"/>
</dbReference>
<dbReference type="Pfam" id="PF04607">
    <property type="entry name" value="RelA_SpoT"/>
    <property type="match status" value="1"/>
</dbReference>
<dbReference type="Proteomes" id="UP001497527">
    <property type="component" value="Unassembled WGS sequence"/>
</dbReference>
<reference evidence="2 3" key="1">
    <citation type="submission" date="2024-05" db="EMBL/GenBank/DDBJ databases">
        <authorList>
            <person name="Duchaud E."/>
        </authorList>
    </citation>
    <scope>NUCLEOTIDE SEQUENCE [LARGE SCALE GENOMIC DNA]</scope>
    <source>
        <strain evidence="2">Ena-SAMPLE-TAB-13-05-2024-13:56:06:370-140308</strain>
    </source>
</reference>
<evidence type="ECO:0000259" key="1">
    <source>
        <dbReference type="SMART" id="SM00954"/>
    </source>
</evidence>
<comment type="caution">
    <text evidence="2">The sequence shown here is derived from an EMBL/GenBank/DDBJ whole genome shotgun (WGS) entry which is preliminary data.</text>
</comment>
<organism evidence="2 3">
    <name type="scientific">Tenacibaculum polynesiense</name>
    <dbReference type="NCBI Taxonomy" id="3137857"/>
    <lineage>
        <taxon>Bacteria</taxon>
        <taxon>Pseudomonadati</taxon>
        <taxon>Bacteroidota</taxon>
        <taxon>Flavobacteriia</taxon>
        <taxon>Flavobacteriales</taxon>
        <taxon>Flavobacteriaceae</taxon>
        <taxon>Tenacibaculum</taxon>
    </lineage>
</organism>
<gene>
    <name evidence="2" type="ORF">T190423A01A_10008</name>
</gene>
<dbReference type="Gene3D" id="3.30.460.10">
    <property type="entry name" value="Beta Polymerase, domain 2"/>
    <property type="match status" value="1"/>
</dbReference>
<proteinExistence type="predicted"/>
<protein>
    <submittedName>
        <fullName evidence="2">GTP pyrophosphokinase</fullName>
        <ecNumber evidence="2">2.7.6.5</ecNumber>
    </submittedName>
</protein>
<feature type="domain" description="RelA/SpoT" evidence="1">
    <location>
        <begin position="62"/>
        <end position="186"/>
    </location>
</feature>
<keyword evidence="3" id="KW-1185">Reference proteome</keyword>
<sequence length="350" mass="42248">MTKKEDTPEKNIKVSKNSLEEHVYKLKYDQEKQQYDNLGNNVVNALKKFLDDNNIGYLEIYYRVKDTNSFLEKIDRKNYEDPFNEMEDICGIRIICYYPDDINRIRSIISKEFEIVEDSDKSNLLKEKEFGYRSHHFIARIKKEWTQAPNYRDLVKLKFEIQVRTVLMHAWAEIAHKLNYKTEDEVPSAYKRKLFVLSALLENADDQFDNLRKEILGYKEHIKEEIKTNKGFDTNQEFNIETFKEFLKLHYDDLFTWKERDLNNLYGKFILLNIGFKDINHSITLVKEYNEEIKADIFKFFPTLMRYMGIVHLLFIMDVTNDKFYKNRKGTELFIDWIELVEHWKAKIKK</sequence>
<dbReference type="GO" id="GO:0008728">
    <property type="term" value="F:GTP diphosphokinase activity"/>
    <property type="evidence" value="ECO:0007669"/>
    <property type="project" value="UniProtKB-EC"/>
</dbReference>
<accession>A0ABP1EW28</accession>
<dbReference type="SUPFAM" id="SSF81301">
    <property type="entry name" value="Nucleotidyltransferase"/>
    <property type="match status" value="1"/>
</dbReference>
<dbReference type="EC" id="2.7.6.5" evidence="2"/>
<keyword evidence="2" id="KW-0808">Transferase</keyword>
<dbReference type="CDD" id="cd05399">
    <property type="entry name" value="NT_Rel-Spo_like"/>
    <property type="match status" value="1"/>
</dbReference>
<dbReference type="SMART" id="SM00954">
    <property type="entry name" value="RelA_SpoT"/>
    <property type="match status" value="1"/>
</dbReference>
<dbReference type="PANTHER" id="PTHR41773:SF1">
    <property type="entry name" value="RELA_SPOT DOMAIN-CONTAINING PROTEIN"/>
    <property type="match status" value="1"/>
</dbReference>
<dbReference type="RefSeq" id="WP_348715383.1">
    <property type="nucleotide sequence ID" value="NZ_CAXJIO010000010.1"/>
</dbReference>
<dbReference type="PANTHER" id="PTHR41773">
    <property type="entry name" value="GTP PYROPHOSPHATASE-RELATED"/>
    <property type="match status" value="1"/>
</dbReference>
<evidence type="ECO:0000313" key="3">
    <source>
        <dbReference type="Proteomes" id="UP001497527"/>
    </source>
</evidence>
<name>A0ABP1EW28_9FLAO</name>
<evidence type="ECO:0000313" key="2">
    <source>
        <dbReference type="EMBL" id="CAL2101445.1"/>
    </source>
</evidence>